<name>A0A7C3RWX4_DICTH</name>
<feature type="transmembrane region" description="Helical" evidence="12">
    <location>
        <begin position="215"/>
        <end position="234"/>
    </location>
</feature>
<dbReference type="CDD" id="cd06852">
    <property type="entry name" value="GT_MraY"/>
    <property type="match status" value="1"/>
</dbReference>
<evidence type="ECO:0000256" key="12">
    <source>
        <dbReference type="HAMAP-Rule" id="MF_00038"/>
    </source>
</evidence>
<evidence type="ECO:0000256" key="3">
    <source>
        <dbReference type="ARBA" id="ARBA00022618"/>
    </source>
</evidence>
<keyword evidence="12 14" id="KW-0460">Magnesium</keyword>
<evidence type="ECO:0000256" key="5">
    <source>
        <dbReference type="ARBA" id="ARBA00022692"/>
    </source>
</evidence>
<dbReference type="GO" id="GO:0071555">
    <property type="term" value="P:cell wall organization"/>
    <property type="evidence" value="ECO:0007669"/>
    <property type="project" value="UniProtKB-KW"/>
</dbReference>
<comment type="function">
    <text evidence="12">Catalyzes the initial step of the lipid cycle reactions in the biosynthesis of the cell wall peptidoglycan: transfers peptidoglycan precursor phospho-MurNAc-pentapeptide from UDP-MurNAc-pentapeptide onto the lipid carrier undecaprenyl phosphate, yielding undecaprenyl-pyrophosphoryl-MurNAc-pentapeptide, known as lipid I.</text>
</comment>
<dbReference type="GO" id="GO:0046872">
    <property type="term" value="F:metal ion binding"/>
    <property type="evidence" value="ECO:0007669"/>
    <property type="project" value="UniProtKB-KW"/>
</dbReference>
<gene>
    <name evidence="12 15" type="primary">mraY</name>
    <name evidence="15" type="ORF">ENW00_06935</name>
</gene>
<feature type="transmembrane region" description="Helical" evidence="12">
    <location>
        <begin position="71"/>
        <end position="92"/>
    </location>
</feature>
<evidence type="ECO:0000256" key="6">
    <source>
        <dbReference type="ARBA" id="ARBA00022960"/>
    </source>
</evidence>
<proteinExistence type="inferred from homology"/>
<dbReference type="HAMAP" id="MF_00038">
    <property type="entry name" value="MraY"/>
    <property type="match status" value="1"/>
</dbReference>
<dbReference type="GO" id="GO:0005886">
    <property type="term" value="C:plasma membrane"/>
    <property type="evidence" value="ECO:0007669"/>
    <property type="project" value="UniProtKB-SubCell"/>
</dbReference>
<comment type="subcellular location">
    <subcellularLocation>
        <location evidence="12">Cell membrane</location>
        <topology evidence="12">Multi-pass membrane protein</topology>
    </subcellularLocation>
    <subcellularLocation>
        <location evidence="1">Membrane</location>
        <topology evidence="1">Multi-pass membrane protein</topology>
    </subcellularLocation>
</comment>
<keyword evidence="5 12" id="KW-0812">Transmembrane</keyword>
<evidence type="ECO:0000256" key="14">
    <source>
        <dbReference type="PIRSR" id="PIRSR600715-1"/>
    </source>
</evidence>
<dbReference type="AlphaFoldDB" id="A0A7C3RWX4"/>
<evidence type="ECO:0000256" key="11">
    <source>
        <dbReference type="ARBA" id="ARBA00023316"/>
    </source>
</evidence>
<keyword evidence="9 12" id="KW-0472">Membrane</keyword>
<evidence type="ECO:0000256" key="4">
    <source>
        <dbReference type="ARBA" id="ARBA00022679"/>
    </source>
</evidence>
<dbReference type="InterPro" id="IPR018480">
    <property type="entry name" value="PNAcMuramoyl-5peptid_Trfase_CS"/>
</dbReference>
<feature type="binding site" evidence="14">
    <location>
        <position position="159"/>
    </location>
    <ligand>
        <name>Mg(2+)</name>
        <dbReference type="ChEBI" id="CHEBI:18420"/>
    </ligand>
</feature>
<keyword evidence="8 12" id="KW-1133">Transmembrane helix</keyword>
<feature type="transmembrane region" description="Helical" evidence="12">
    <location>
        <begin position="141"/>
        <end position="160"/>
    </location>
</feature>
<comment type="catalytic activity">
    <reaction evidence="12">
        <text>UDP-N-acetyl-alpha-D-muramoyl-L-alanyl-gamma-D-glutamyl-meso-2,6-diaminopimeloyl-D-alanyl-D-alanine + di-trans,octa-cis-undecaprenyl phosphate = di-trans,octa-cis-undecaprenyl diphospho-N-acetyl-alpha-D-muramoyl-L-alanyl-D-glutamyl-meso-2,6-diaminopimeloyl-D-alanyl-D-alanine + UMP</text>
        <dbReference type="Rhea" id="RHEA:28386"/>
        <dbReference type="ChEBI" id="CHEBI:57865"/>
        <dbReference type="ChEBI" id="CHEBI:60392"/>
        <dbReference type="ChEBI" id="CHEBI:61386"/>
        <dbReference type="ChEBI" id="CHEBI:61387"/>
        <dbReference type="EC" id="2.7.8.13"/>
    </reaction>
</comment>
<dbReference type="PROSITE" id="PS01348">
    <property type="entry name" value="MRAY_2"/>
    <property type="match status" value="1"/>
</dbReference>
<feature type="binding site" evidence="14">
    <location>
        <position position="219"/>
    </location>
    <ligand>
        <name>Mg(2+)</name>
        <dbReference type="ChEBI" id="CHEBI:18420"/>
    </ligand>
</feature>
<dbReference type="GO" id="GO:0008360">
    <property type="term" value="P:regulation of cell shape"/>
    <property type="evidence" value="ECO:0007669"/>
    <property type="project" value="UniProtKB-KW"/>
</dbReference>
<evidence type="ECO:0000313" key="15">
    <source>
        <dbReference type="EMBL" id="HFX13865.1"/>
    </source>
</evidence>
<dbReference type="InterPro" id="IPR003524">
    <property type="entry name" value="PNAcMuramoyl-5peptid_Trfase"/>
</dbReference>
<evidence type="ECO:0000256" key="2">
    <source>
        <dbReference type="ARBA" id="ARBA00005583"/>
    </source>
</evidence>
<comment type="similarity">
    <text evidence="2 12">Belongs to the glycosyltransferase 4 family. MraY subfamily.</text>
</comment>
<accession>A0A7C3RWX4</accession>
<dbReference type="PANTHER" id="PTHR22926:SF5">
    <property type="entry name" value="PHOSPHO-N-ACETYLMURAMOYL-PENTAPEPTIDE-TRANSFERASE HOMOLOG"/>
    <property type="match status" value="1"/>
</dbReference>
<dbReference type="PANTHER" id="PTHR22926">
    <property type="entry name" value="PHOSPHO-N-ACETYLMURAMOYL-PENTAPEPTIDE-TRANSFERASE"/>
    <property type="match status" value="1"/>
</dbReference>
<comment type="cofactor">
    <cofactor evidence="12 14">
        <name>Mg(2+)</name>
        <dbReference type="ChEBI" id="CHEBI:18420"/>
    </cofactor>
</comment>
<feature type="transmembrane region" description="Helical" evidence="12">
    <location>
        <begin position="290"/>
        <end position="311"/>
    </location>
</feature>
<keyword evidence="11 12" id="KW-0961">Cell wall biogenesis/degradation</keyword>
<evidence type="ECO:0000256" key="10">
    <source>
        <dbReference type="ARBA" id="ARBA00023306"/>
    </source>
</evidence>
<dbReference type="GO" id="GO:0008963">
    <property type="term" value="F:phospho-N-acetylmuramoyl-pentapeptide-transferase activity"/>
    <property type="evidence" value="ECO:0007669"/>
    <property type="project" value="UniProtKB-UniRule"/>
</dbReference>
<evidence type="ECO:0000256" key="1">
    <source>
        <dbReference type="ARBA" id="ARBA00004141"/>
    </source>
</evidence>
<keyword evidence="4 12" id="KW-0808">Transferase</keyword>
<dbReference type="EC" id="2.7.8.13" evidence="12 13"/>
<evidence type="ECO:0000256" key="13">
    <source>
        <dbReference type="NCBIfam" id="TIGR00445"/>
    </source>
</evidence>
<sequence>MKELLFFSIVSFIFSWFFLNYWIKLQKNKQIGKYIRKEGPSSHFSKSGTPIMGGLIFIIISLPFLFIKETFFISLSTILFGLLGLIDDLKLLRNKDYGIRPLKKIFLSFALTLILLFAYGLFFTTDYKISWGSYTLFNSRIIYFILFFCLFIAVPNAVNLTDGLDGLAGGTTLITFLTFLIYKFSYTSLQISIYIGVIIASILAFLWYNMHPAEIFMGDVGAFSLGGAISALAVTKKVELLMIFLGGIFLIESLSVFIQVFFYKWKRKRIFLMSPLHHHFELKGWKETKIVARFNIIHIIMIVGGIILWMLI</sequence>
<organism evidence="15">
    <name type="scientific">Dictyoglomus thermophilum</name>
    <dbReference type="NCBI Taxonomy" id="14"/>
    <lineage>
        <taxon>Bacteria</taxon>
        <taxon>Pseudomonadati</taxon>
        <taxon>Dictyoglomota</taxon>
        <taxon>Dictyoglomia</taxon>
        <taxon>Dictyoglomales</taxon>
        <taxon>Dictyoglomaceae</taxon>
        <taxon>Dictyoglomus</taxon>
    </lineage>
</organism>
<dbReference type="EMBL" id="DTIN01000025">
    <property type="protein sequence ID" value="HFX13865.1"/>
    <property type="molecule type" value="Genomic_DNA"/>
</dbReference>
<dbReference type="InterPro" id="IPR000715">
    <property type="entry name" value="Glycosyl_transferase_4"/>
</dbReference>
<dbReference type="NCBIfam" id="TIGR00445">
    <property type="entry name" value="mraY"/>
    <property type="match status" value="1"/>
</dbReference>
<comment type="pathway">
    <text evidence="12">Cell wall biogenesis; peptidoglycan biosynthesis.</text>
</comment>
<keyword evidence="12" id="KW-1003">Cell membrane</keyword>
<keyword evidence="7 12" id="KW-0573">Peptidoglycan synthesis</keyword>
<reference evidence="15" key="1">
    <citation type="journal article" date="2020" name="mSystems">
        <title>Genome- and Community-Level Interaction Insights into Carbon Utilization and Element Cycling Functions of Hydrothermarchaeota in Hydrothermal Sediment.</title>
        <authorList>
            <person name="Zhou Z."/>
            <person name="Liu Y."/>
            <person name="Xu W."/>
            <person name="Pan J."/>
            <person name="Luo Z.H."/>
            <person name="Li M."/>
        </authorList>
    </citation>
    <scope>NUCLEOTIDE SEQUENCE [LARGE SCALE GENOMIC DNA]</scope>
    <source>
        <strain evidence="15">SpSt-81</strain>
    </source>
</reference>
<feature type="transmembrane region" description="Helical" evidence="12">
    <location>
        <begin position="240"/>
        <end position="263"/>
    </location>
</feature>
<dbReference type="UniPathway" id="UPA00219"/>
<protein>
    <recommendedName>
        <fullName evidence="12 13">Phospho-N-acetylmuramoyl-pentapeptide-transferase</fullName>
        <ecNumber evidence="12 13">2.7.8.13</ecNumber>
    </recommendedName>
    <alternativeName>
        <fullName evidence="12">UDP-MurNAc-pentapeptide phosphotransferase</fullName>
    </alternativeName>
</protein>
<keyword evidence="12 14" id="KW-0479">Metal-binding</keyword>
<feature type="transmembrane region" description="Helical" evidence="12">
    <location>
        <begin position="6"/>
        <end position="23"/>
    </location>
</feature>
<comment type="caution">
    <text evidence="15">The sequence shown here is derived from an EMBL/GenBank/DDBJ whole genome shotgun (WGS) entry which is preliminary data.</text>
</comment>
<dbReference type="Pfam" id="PF00953">
    <property type="entry name" value="Glycos_transf_4"/>
    <property type="match status" value="1"/>
</dbReference>
<evidence type="ECO:0000256" key="9">
    <source>
        <dbReference type="ARBA" id="ARBA00023136"/>
    </source>
</evidence>
<feature type="transmembrane region" description="Helical" evidence="12">
    <location>
        <begin position="104"/>
        <end position="121"/>
    </location>
</feature>
<keyword evidence="6 12" id="KW-0133">Cell shape</keyword>
<keyword evidence="10 12" id="KW-0131">Cell cycle</keyword>
<dbReference type="GO" id="GO:0051301">
    <property type="term" value="P:cell division"/>
    <property type="evidence" value="ECO:0007669"/>
    <property type="project" value="UniProtKB-KW"/>
</dbReference>
<keyword evidence="3 12" id="KW-0132">Cell division</keyword>
<dbReference type="GO" id="GO:0009252">
    <property type="term" value="P:peptidoglycan biosynthetic process"/>
    <property type="evidence" value="ECO:0007669"/>
    <property type="project" value="UniProtKB-UniRule"/>
</dbReference>
<evidence type="ECO:0000256" key="7">
    <source>
        <dbReference type="ARBA" id="ARBA00022984"/>
    </source>
</evidence>
<evidence type="ECO:0000256" key="8">
    <source>
        <dbReference type="ARBA" id="ARBA00022989"/>
    </source>
</evidence>
<feature type="transmembrane region" description="Helical" evidence="12">
    <location>
        <begin position="44"/>
        <end position="65"/>
    </location>
</feature>
<feature type="transmembrane region" description="Helical" evidence="12">
    <location>
        <begin position="167"/>
        <end position="185"/>
    </location>
</feature>
<feature type="transmembrane region" description="Helical" evidence="12">
    <location>
        <begin position="191"/>
        <end position="208"/>
    </location>
</feature>